<name>A0A4Y2DUN7_ARAVE</name>
<reference evidence="1 2" key="1">
    <citation type="journal article" date="2019" name="Sci. Rep.">
        <title>Orb-weaving spider Araneus ventricosus genome elucidates the spidroin gene catalogue.</title>
        <authorList>
            <person name="Kono N."/>
            <person name="Nakamura H."/>
            <person name="Ohtoshi R."/>
            <person name="Moran D.A.P."/>
            <person name="Shinohara A."/>
            <person name="Yoshida Y."/>
            <person name="Fujiwara M."/>
            <person name="Mori M."/>
            <person name="Tomita M."/>
            <person name="Arakawa K."/>
        </authorList>
    </citation>
    <scope>NUCLEOTIDE SEQUENCE [LARGE SCALE GENOMIC DNA]</scope>
</reference>
<evidence type="ECO:0000313" key="1">
    <source>
        <dbReference type="EMBL" id="GBM20592.1"/>
    </source>
</evidence>
<gene>
    <name evidence="1" type="ORF">AVEN_261713_1</name>
</gene>
<dbReference type="Proteomes" id="UP000499080">
    <property type="component" value="Unassembled WGS sequence"/>
</dbReference>
<dbReference type="EMBL" id="BGPR01000444">
    <property type="protein sequence ID" value="GBM20592.1"/>
    <property type="molecule type" value="Genomic_DNA"/>
</dbReference>
<sequence length="181" mass="20597">MANTCYGCHLSKLEMMPIDRGTSLTSRILTVTKCRARKSVILACEEGSTENRFSSNSERSSCCTGTSLCGGALEEEFPQPIFDPELRCPSWWGCFSPMSSVVMLRKYLTQKGIENVMKDLDAENYDDTDSDYEDELENSILEDINEVDLDTSADFVENVESLFPWKDLKRKMHCHFWEKSG</sequence>
<accession>A0A4Y2DUN7</accession>
<protein>
    <submittedName>
        <fullName evidence="1">Uncharacterized protein</fullName>
    </submittedName>
</protein>
<comment type="caution">
    <text evidence="1">The sequence shown here is derived from an EMBL/GenBank/DDBJ whole genome shotgun (WGS) entry which is preliminary data.</text>
</comment>
<dbReference type="AlphaFoldDB" id="A0A4Y2DUN7"/>
<keyword evidence="2" id="KW-1185">Reference proteome</keyword>
<proteinExistence type="predicted"/>
<organism evidence="1 2">
    <name type="scientific">Araneus ventricosus</name>
    <name type="common">Orbweaver spider</name>
    <name type="synonym">Epeira ventricosa</name>
    <dbReference type="NCBI Taxonomy" id="182803"/>
    <lineage>
        <taxon>Eukaryota</taxon>
        <taxon>Metazoa</taxon>
        <taxon>Ecdysozoa</taxon>
        <taxon>Arthropoda</taxon>
        <taxon>Chelicerata</taxon>
        <taxon>Arachnida</taxon>
        <taxon>Araneae</taxon>
        <taxon>Araneomorphae</taxon>
        <taxon>Entelegynae</taxon>
        <taxon>Araneoidea</taxon>
        <taxon>Araneidae</taxon>
        <taxon>Araneus</taxon>
    </lineage>
</organism>
<evidence type="ECO:0000313" key="2">
    <source>
        <dbReference type="Proteomes" id="UP000499080"/>
    </source>
</evidence>